<protein>
    <submittedName>
        <fullName evidence="1">Uncharacterized protein</fullName>
    </submittedName>
</protein>
<keyword evidence="2" id="KW-1185">Reference proteome</keyword>
<dbReference type="OMA" id="WRRMAYQ"/>
<organism evidence="1 2">
    <name type="scientific">Arachnia propionica</name>
    <dbReference type="NCBI Taxonomy" id="1750"/>
    <lineage>
        <taxon>Bacteria</taxon>
        <taxon>Bacillati</taxon>
        <taxon>Actinomycetota</taxon>
        <taxon>Actinomycetes</taxon>
        <taxon>Propionibacteriales</taxon>
        <taxon>Propionibacteriaceae</taxon>
        <taxon>Arachnia</taxon>
    </lineage>
</organism>
<sequence>MVTGVVAGRVRFRDVKPCHAPTTLDALRGPYHGLIDLPHGVRWQEDRVGIDVDDVGGRRMAYQALLTEGRVAEQERLLNRDRLIELWPVINLDQRVRDLWETRFPELRVRT</sequence>
<name>A0A448N2D9_9ACTN</name>
<dbReference type="Proteomes" id="UP000273044">
    <property type="component" value="Chromosome"/>
</dbReference>
<proteinExistence type="predicted"/>
<dbReference type="GeneID" id="64408286"/>
<dbReference type="AlphaFoldDB" id="A0A448N2D9"/>
<evidence type="ECO:0000313" key="2">
    <source>
        <dbReference type="Proteomes" id="UP000273044"/>
    </source>
</evidence>
<evidence type="ECO:0000313" key="1">
    <source>
        <dbReference type="EMBL" id="VEH71550.1"/>
    </source>
</evidence>
<accession>A0A448N2D9</accession>
<dbReference type="EMBL" id="LR134406">
    <property type="protein sequence ID" value="VEH71550.1"/>
    <property type="molecule type" value="Genomic_DNA"/>
</dbReference>
<reference evidence="1 2" key="1">
    <citation type="submission" date="2018-12" db="EMBL/GenBank/DDBJ databases">
        <authorList>
            <consortium name="Pathogen Informatics"/>
        </authorList>
    </citation>
    <scope>NUCLEOTIDE SEQUENCE [LARGE SCALE GENOMIC DNA]</scope>
    <source>
        <strain evidence="1 2">NCTC12967</strain>
    </source>
</reference>
<gene>
    <name evidence="1" type="ORF">NCTC12967_02876</name>
</gene>
<dbReference type="RefSeq" id="WP_014847883.1">
    <property type="nucleotide sequence ID" value="NZ_CAJZDL010000130.1"/>
</dbReference>